<evidence type="ECO:0000313" key="2">
    <source>
        <dbReference type="Proteomes" id="UP000199120"/>
    </source>
</evidence>
<gene>
    <name evidence="1" type="ORF">SAMN05192542_11213</name>
</gene>
<dbReference type="OrthoDB" id="9110098at2"/>
<name>A0A1H7SH48_9BURK</name>
<dbReference type="AlphaFoldDB" id="A0A1H7SH48"/>
<proteinExistence type="predicted"/>
<reference evidence="2" key="1">
    <citation type="submission" date="2016-10" db="EMBL/GenBank/DDBJ databases">
        <authorList>
            <person name="Varghese N."/>
            <person name="Submissions S."/>
        </authorList>
    </citation>
    <scope>NUCLEOTIDE SEQUENCE [LARGE SCALE GENOMIC DNA]</scope>
    <source>
        <strain evidence="2">LMG 26416</strain>
    </source>
</reference>
<organism evidence="1 2">
    <name type="scientific">Paraburkholderia caballeronis</name>
    <dbReference type="NCBI Taxonomy" id="416943"/>
    <lineage>
        <taxon>Bacteria</taxon>
        <taxon>Pseudomonadati</taxon>
        <taxon>Pseudomonadota</taxon>
        <taxon>Betaproteobacteria</taxon>
        <taxon>Burkholderiales</taxon>
        <taxon>Burkholderiaceae</taxon>
        <taxon>Paraburkholderia</taxon>
    </lineage>
</organism>
<sequence length="156" mass="17339">MATQTTNAGLSDPLQFWSYWLSLLPAANSAQGAPTYLQQPILPWSFTGLVVNETNSSNPAAEQAIVSRDSYGRQLGRISDALDYVIRQLASDQPIDTNAAELSAFDKMKKRIDAIKNDTESAWFERMLKELKKLKDSGDASDKARFDSYMSILRGL</sequence>
<dbReference type="RefSeq" id="WP_090541882.1">
    <property type="nucleotide sequence ID" value="NZ_FNSR01000001.1"/>
</dbReference>
<protein>
    <submittedName>
        <fullName evidence="1">Uncharacterized protein</fullName>
    </submittedName>
</protein>
<dbReference type="EMBL" id="FOAJ01000012">
    <property type="protein sequence ID" value="SEL71516.1"/>
    <property type="molecule type" value="Genomic_DNA"/>
</dbReference>
<dbReference type="Proteomes" id="UP000199120">
    <property type="component" value="Unassembled WGS sequence"/>
</dbReference>
<keyword evidence="2" id="KW-1185">Reference proteome</keyword>
<accession>A0A1H7SH48</accession>
<evidence type="ECO:0000313" key="1">
    <source>
        <dbReference type="EMBL" id="SEL71516.1"/>
    </source>
</evidence>